<gene>
    <name evidence="1" type="ORF">PORY_000282</name>
</gene>
<reference evidence="1 2" key="1">
    <citation type="journal article" date="2021" name="Commun. Biol.">
        <title>Genomic insights into the host specific adaptation of the Pneumocystis genus.</title>
        <authorList>
            <person name="Cisse O.H."/>
            <person name="Ma L."/>
            <person name="Dekker J.P."/>
            <person name="Khil P.P."/>
            <person name="Youn J.-H."/>
            <person name="Brenchley J.M."/>
            <person name="Blair R."/>
            <person name="Pahar B."/>
            <person name="Chabe M."/>
            <person name="Van Rompay K.K.A."/>
            <person name="Keesler R."/>
            <person name="Sukura A."/>
            <person name="Hirsch V."/>
            <person name="Kutty G."/>
            <person name="Liu Y."/>
            <person name="Peng L."/>
            <person name="Chen J."/>
            <person name="Song J."/>
            <person name="Weissenbacher-Lang C."/>
            <person name="Xu J."/>
            <person name="Upham N.S."/>
            <person name="Stajich J.E."/>
            <person name="Cuomo C.A."/>
            <person name="Cushion M.T."/>
            <person name="Kovacs J.A."/>
        </authorList>
    </citation>
    <scope>NUCLEOTIDE SEQUENCE [LARGE SCALE GENOMIC DNA]</scope>
    <source>
        <strain evidence="1 2">RABM</strain>
    </source>
</reference>
<sequence>MSEKESESQFVCTSMFFSIQKKIRHLKSLSIRNITFRQPLKPSVPFDTQIHNTYSDNAISFKPESHLEYNLEKQINNSIPETKVPEPELESLCQPKLEQHNVRGNTVAYEESLSRLMRLDNALKAHLVDTFFTLHVNNIERPLYISEIVTKTMNPDFLSFDLSTLKASFNRLSSFTICIWISNGGPFRLLLKQLTHLESLNYIGENLYSFKSAFPENCIILRFNNGYYSSNNIKYSYLCPSIINFKTKECYSYNDIIKLNTLEKCIWDANSSKKTLMKSLEKHLDKYYKILKIQKQKNKSSKHLSELENIIIFENKKLKEAKEYKCSLQKNLNSRRKYMKISQKNQKIISTYLEDAKKTLQYRKETLYQILNKISLHRSHIVSELQNIFPIEPIVDKPLNFTICNLLLPNTNYYKHDDDCIAASLGYTAHLIYLLAFYLRIPLRYPIRPMCSRTIIEDPISNTLHTSKRFPLWSKGQDHSQFDFGVFLLNKNIEQLMDSQSLIVTNLRHTLPNCKCLLLYIISHLS</sequence>
<protein>
    <submittedName>
        <fullName evidence="1">Uncharacterized protein</fullName>
    </submittedName>
</protein>
<organism evidence="1 2">
    <name type="scientific">Pneumocystis oryctolagi</name>
    <dbReference type="NCBI Taxonomy" id="42067"/>
    <lineage>
        <taxon>Eukaryota</taxon>
        <taxon>Fungi</taxon>
        <taxon>Dikarya</taxon>
        <taxon>Ascomycota</taxon>
        <taxon>Taphrinomycotina</taxon>
        <taxon>Pneumocystomycetes</taxon>
        <taxon>Pneumocystaceae</taxon>
        <taxon>Pneumocystis</taxon>
    </lineage>
</organism>
<name>A0ACB7CEV3_9ASCO</name>
<keyword evidence="2" id="KW-1185">Reference proteome</keyword>
<evidence type="ECO:0000313" key="2">
    <source>
        <dbReference type="Proteomes" id="UP000768646"/>
    </source>
</evidence>
<dbReference type="Proteomes" id="UP000768646">
    <property type="component" value="Unassembled WGS sequence"/>
</dbReference>
<evidence type="ECO:0000313" key="1">
    <source>
        <dbReference type="EMBL" id="KAG4306294.1"/>
    </source>
</evidence>
<accession>A0ACB7CEV3</accession>
<dbReference type="EMBL" id="JABTEG010000001">
    <property type="protein sequence ID" value="KAG4306294.1"/>
    <property type="molecule type" value="Genomic_DNA"/>
</dbReference>
<comment type="caution">
    <text evidence="1">The sequence shown here is derived from an EMBL/GenBank/DDBJ whole genome shotgun (WGS) entry which is preliminary data.</text>
</comment>
<proteinExistence type="predicted"/>